<comment type="caution">
    <text evidence="5">The sequence shown here is derived from an EMBL/GenBank/DDBJ whole genome shotgun (WGS) entry which is preliminary data.</text>
</comment>
<dbReference type="InterPro" id="IPR027417">
    <property type="entry name" value="P-loop_NTPase"/>
</dbReference>
<dbReference type="AlphaFoldDB" id="A0A839K1E8"/>
<dbReference type="InterPro" id="IPR017871">
    <property type="entry name" value="ABC_transporter-like_CS"/>
</dbReference>
<dbReference type="InterPro" id="IPR003439">
    <property type="entry name" value="ABC_transporter-like_ATP-bd"/>
</dbReference>
<evidence type="ECO:0000256" key="3">
    <source>
        <dbReference type="ARBA" id="ARBA00022840"/>
    </source>
</evidence>
<feature type="domain" description="ABC transporter" evidence="4">
    <location>
        <begin position="10"/>
        <end position="235"/>
    </location>
</feature>
<evidence type="ECO:0000313" key="6">
    <source>
        <dbReference type="Proteomes" id="UP000574276"/>
    </source>
</evidence>
<evidence type="ECO:0000313" key="5">
    <source>
        <dbReference type="EMBL" id="MBB2183456.1"/>
    </source>
</evidence>
<dbReference type="FunFam" id="3.40.50.300:FF:000032">
    <property type="entry name" value="Export ABC transporter ATP-binding protein"/>
    <property type="match status" value="1"/>
</dbReference>
<organism evidence="5 6">
    <name type="scientific">Variimorphobacter saccharofermentans</name>
    <dbReference type="NCBI Taxonomy" id="2755051"/>
    <lineage>
        <taxon>Bacteria</taxon>
        <taxon>Bacillati</taxon>
        <taxon>Bacillota</taxon>
        <taxon>Clostridia</taxon>
        <taxon>Lachnospirales</taxon>
        <taxon>Lachnospiraceae</taxon>
        <taxon>Variimorphobacter</taxon>
    </lineage>
</organism>
<evidence type="ECO:0000259" key="4">
    <source>
        <dbReference type="PROSITE" id="PS50893"/>
    </source>
</evidence>
<keyword evidence="3 5" id="KW-0067">ATP-binding</keyword>
<name>A0A839K1E8_9FIRM</name>
<keyword evidence="2" id="KW-0547">Nucleotide-binding</keyword>
<dbReference type="InterPro" id="IPR017911">
    <property type="entry name" value="MacB-like_ATP-bd"/>
</dbReference>
<evidence type="ECO:0000256" key="2">
    <source>
        <dbReference type="ARBA" id="ARBA00022741"/>
    </source>
</evidence>
<dbReference type="GO" id="GO:0005524">
    <property type="term" value="F:ATP binding"/>
    <property type="evidence" value="ECO:0007669"/>
    <property type="project" value="UniProtKB-KW"/>
</dbReference>
<dbReference type="InterPro" id="IPR015854">
    <property type="entry name" value="ABC_transpr_LolD-like"/>
</dbReference>
<dbReference type="CDD" id="cd03255">
    <property type="entry name" value="ABC_MJ0796_LolCDE_FtsE"/>
    <property type="match status" value="1"/>
</dbReference>
<keyword evidence="1" id="KW-0813">Transport</keyword>
<dbReference type="Pfam" id="PF00005">
    <property type="entry name" value="ABC_tran"/>
    <property type="match status" value="1"/>
</dbReference>
<evidence type="ECO:0000256" key="1">
    <source>
        <dbReference type="ARBA" id="ARBA00022448"/>
    </source>
</evidence>
<dbReference type="PROSITE" id="PS00211">
    <property type="entry name" value="ABC_TRANSPORTER_1"/>
    <property type="match status" value="1"/>
</dbReference>
<sequence length="237" mass="26089">MATVKNNTVIQLEKVKKMYAIGENGFWALKGVNMQIDKGEFVAIVGKSGSGKSTLLNLLGGIDTPTEGRIIVKGTVINGLRENQLSRFRGDTIGFVFQFFQLMPTLTALENVLMPMDFLKRIPSSERRERANALLAKVGMESHAGKFPSALSGGEQQRIAIARALANNPDIIFADEPTGNLDSNTSEEVFRLLKSLTDEGKTVIMVTHNNELAERCGRTIRISDGQITEDIISNYER</sequence>
<dbReference type="PANTHER" id="PTHR24220:SF86">
    <property type="entry name" value="ABC TRANSPORTER ABCH.1"/>
    <property type="match status" value="1"/>
</dbReference>
<dbReference type="Gene3D" id="3.40.50.300">
    <property type="entry name" value="P-loop containing nucleotide triphosphate hydrolases"/>
    <property type="match status" value="1"/>
</dbReference>
<proteinExistence type="predicted"/>
<dbReference type="PROSITE" id="PS50893">
    <property type="entry name" value="ABC_TRANSPORTER_2"/>
    <property type="match status" value="1"/>
</dbReference>
<protein>
    <submittedName>
        <fullName evidence="5">ABC transporter ATP-binding protein</fullName>
    </submittedName>
</protein>
<dbReference type="SMART" id="SM00382">
    <property type="entry name" value="AAA"/>
    <property type="match status" value="1"/>
</dbReference>
<accession>A0A839K1E8</accession>
<dbReference type="PANTHER" id="PTHR24220">
    <property type="entry name" value="IMPORT ATP-BINDING PROTEIN"/>
    <property type="match status" value="1"/>
</dbReference>
<dbReference type="GO" id="GO:0016887">
    <property type="term" value="F:ATP hydrolysis activity"/>
    <property type="evidence" value="ECO:0007669"/>
    <property type="project" value="InterPro"/>
</dbReference>
<dbReference type="Proteomes" id="UP000574276">
    <property type="component" value="Unassembled WGS sequence"/>
</dbReference>
<dbReference type="GO" id="GO:0022857">
    <property type="term" value="F:transmembrane transporter activity"/>
    <property type="evidence" value="ECO:0007669"/>
    <property type="project" value="UniProtKB-ARBA"/>
</dbReference>
<dbReference type="GO" id="GO:0098796">
    <property type="term" value="C:membrane protein complex"/>
    <property type="evidence" value="ECO:0007669"/>
    <property type="project" value="UniProtKB-ARBA"/>
</dbReference>
<dbReference type="RefSeq" id="WP_228353111.1">
    <property type="nucleotide sequence ID" value="NZ_JACEGA010000001.1"/>
</dbReference>
<dbReference type="InterPro" id="IPR003593">
    <property type="entry name" value="AAA+_ATPase"/>
</dbReference>
<keyword evidence="6" id="KW-1185">Reference proteome</keyword>
<dbReference type="GO" id="GO:0005886">
    <property type="term" value="C:plasma membrane"/>
    <property type="evidence" value="ECO:0007669"/>
    <property type="project" value="TreeGrafter"/>
</dbReference>
<gene>
    <name evidence="5" type="ORF">H0486_11255</name>
</gene>
<dbReference type="EMBL" id="JACEGA010000001">
    <property type="protein sequence ID" value="MBB2183456.1"/>
    <property type="molecule type" value="Genomic_DNA"/>
</dbReference>
<dbReference type="SUPFAM" id="SSF52540">
    <property type="entry name" value="P-loop containing nucleoside triphosphate hydrolases"/>
    <property type="match status" value="1"/>
</dbReference>
<reference evidence="5 6" key="1">
    <citation type="submission" date="2020-07" db="EMBL/GenBank/DDBJ databases">
        <title>Characterization and genome sequencing of isolate MD1, a novel member within the family Lachnospiraceae.</title>
        <authorList>
            <person name="Rettenmaier R."/>
            <person name="Di Bello L."/>
            <person name="Zinser C."/>
            <person name="Scheitz K."/>
            <person name="Liebl W."/>
            <person name="Zverlov V."/>
        </authorList>
    </citation>
    <scope>NUCLEOTIDE SEQUENCE [LARGE SCALE GENOMIC DNA]</scope>
    <source>
        <strain evidence="5 6">MD1</strain>
    </source>
</reference>